<proteinExistence type="predicted"/>
<keyword evidence="2" id="KW-1185">Reference proteome</keyword>
<evidence type="ECO:0000313" key="1">
    <source>
        <dbReference type="EMBL" id="PLW28002.1"/>
    </source>
</evidence>
<protein>
    <submittedName>
        <fullName evidence="1">Uncharacterized protein</fullName>
    </submittedName>
</protein>
<dbReference type="Proteomes" id="UP000235388">
    <property type="component" value="Unassembled WGS sequence"/>
</dbReference>
<evidence type="ECO:0000313" key="2">
    <source>
        <dbReference type="Proteomes" id="UP000235388"/>
    </source>
</evidence>
<dbReference type="EMBL" id="PGCJ01000461">
    <property type="protein sequence ID" value="PLW28002.1"/>
    <property type="molecule type" value="Genomic_DNA"/>
</dbReference>
<comment type="caution">
    <text evidence="1">The sequence shown here is derived from an EMBL/GenBank/DDBJ whole genome shotgun (WGS) entry which is preliminary data.</text>
</comment>
<sequence length="91" mass="9939">MQARPALLLTIAIQRIETNYKAYLLKSAWPNSSSVGARSILRKAGEYSPPTCTTLAFHSLHKSSLYDLNPGHTTLPLLSVSTPNHSSDIAF</sequence>
<dbReference type="AlphaFoldDB" id="A0A2N5TR84"/>
<name>A0A2N5TR84_9BASI</name>
<reference evidence="1 2" key="1">
    <citation type="submission" date="2017-11" db="EMBL/GenBank/DDBJ databases">
        <title>De novo assembly and phasing of dikaryotic genomes from two isolates of Puccinia coronata f. sp. avenae, the causal agent of oat crown rust.</title>
        <authorList>
            <person name="Miller M.E."/>
            <person name="Zhang Y."/>
            <person name="Omidvar V."/>
            <person name="Sperschneider J."/>
            <person name="Schwessinger B."/>
            <person name="Raley C."/>
            <person name="Palmer J.M."/>
            <person name="Garnica D."/>
            <person name="Upadhyaya N."/>
            <person name="Rathjen J."/>
            <person name="Taylor J.M."/>
            <person name="Park R.F."/>
            <person name="Dodds P.N."/>
            <person name="Hirsch C.D."/>
            <person name="Kianian S.F."/>
            <person name="Figueroa M."/>
        </authorList>
    </citation>
    <scope>NUCLEOTIDE SEQUENCE [LARGE SCALE GENOMIC DNA]</scope>
    <source>
        <strain evidence="1">12NC29</strain>
    </source>
</reference>
<accession>A0A2N5TR84</accession>
<gene>
    <name evidence="1" type="ORF">PCANC_24430</name>
</gene>
<organism evidence="1 2">
    <name type="scientific">Puccinia coronata f. sp. avenae</name>
    <dbReference type="NCBI Taxonomy" id="200324"/>
    <lineage>
        <taxon>Eukaryota</taxon>
        <taxon>Fungi</taxon>
        <taxon>Dikarya</taxon>
        <taxon>Basidiomycota</taxon>
        <taxon>Pucciniomycotina</taxon>
        <taxon>Pucciniomycetes</taxon>
        <taxon>Pucciniales</taxon>
        <taxon>Pucciniaceae</taxon>
        <taxon>Puccinia</taxon>
    </lineage>
</organism>